<dbReference type="InterPro" id="IPR001647">
    <property type="entry name" value="HTH_TetR"/>
</dbReference>
<comment type="caution">
    <text evidence="7">The sequence shown here is derived from an EMBL/GenBank/DDBJ whole genome shotgun (WGS) entry which is preliminary data.</text>
</comment>
<reference evidence="7 8" key="1">
    <citation type="submission" date="2020-08" db="EMBL/GenBank/DDBJ databases">
        <title>Genomic Encyclopedia of Type Strains, Phase IV (KMG-IV): sequencing the most valuable type-strain genomes for metagenomic binning, comparative biology and taxonomic classification.</title>
        <authorList>
            <person name="Goeker M."/>
        </authorList>
    </citation>
    <scope>NUCLEOTIDE SEQUENCE [LARGE SCALE GENOMIC DNA]</scope>
    <source>
        <strain evidence="7 8">DSM 102238</strain>
    </source>
</reference>
<evidence type="ECO:0000256" key="1">
    <source>
        <dbReference type="ARBA" id="ARBA00023015"/>
    </source>
</evidence>
<evidence type="ECO:0000256" key="4">
    <source>
        <dbReference type="PROSITE-ProRule" id="PRU00335"/>
    </source>
</evidence>
<evidence type="ECO:0000313" key="8">
    <source>
        <dbReference type="Proteomes" id="UP000542776"/>
    </source>
</evidence>
<dbReference type="RefSeq" id="WP_183201018.1">
    <property type="nucleotide sequence ID" value="NZ_JACIEK010000010.1"/>
</dbReference>
<evidence type="ECO:0000259" key="6">
    <source>
        <dbReference type="PROSITE" id="PS50977"/>
    </source>
</evidence>
<dbReference type="Pfam" id="PF00440">
    <property type="entry name" value="TetR_N"/>
    <property type="match status" value="1"/>
</dbReference>
<evidence type="ECO:0000256" key="5">
    <source>
        <dbReference type="SAM" id="MobiDB-lite"/>
    </source>
</evidence>
<evidence type="ECO:0000256" key="3">
    <source>
        <dbReference type="ARBA" id="ARBA00023163"/>
    </source>
</evidence>
<dbReference type="EMBL" id="JACIEK010000010">
    <property type="protein sequence ID" value="MBB3999471.1"/>
    <property type="molecule type" value="Genomic_DNA"/>
</dbReference>
<dbReference type="InterPro" id="IPR036271">
    <property type="entry name" value="Tet_transcr_reg_TetR-rel_C_sf"/>
</dbReference>
<dbReference type="Gene3D" id="1.10.10.60">
    <property type="entry name" value="Homeodomain-like"/>
    <property type="match status" value="1"/>
</dbReference>
<feature type="compositionally biased region" description="Polar residues" evidence="5">
    <location>
        <begin position="1"/>
        <end position="15"/>
    </location>
</feature>
<dbReference type="GO" id="GO:0000976">
    <property type="term" value="F:transcription cis-regulatory region binding"/>
    <property type="evidence" value="ECO:0007669"/>
    <property type="project" value="TreeGrafter"/>
</dbReference>
<dbReference type="AlphaFoldDB" id="A0A7W6H6K1"/>
<feature type="domain" description="HTH tetR-type" evidence="6">
    <location>
        <begin position="46"/>
        <end position="106"/>
    </location>
</feature>
<dbReference type="InterPro" id="IPR039536">
    <property type="entry name" value="TetR_C_Proteobacteria"/>
</dbReference>
<dbReference type="InterPro" id="IPR050109">
    <property type="entry name" value="HTH-type_TetR-like_transc_reg"/>
</dbReference>
<accession>A0A7W6H6K1</accession>
<name>A0A7W6H6K1_9HYPH</name>
<keyword evidence="3" id="KW-0804">Transcription</keyword>
<dbReference type="PROSITE" id="PS50977">
    <property type="entry name" value="HTH_TETR_2"/>
    <property type="match status" value="1"/>
</dbReference>
<dbReference type="Gene3D" id="1.10.357.10">
    <property type="entry name" value="Tetracycline Repressor, domain 2"/>
    <property type="match status" value="1"/>
</dbReference>
<dbReference type="PRINTS" id="PR00455">
    <property type="entry name" value="HTHTETR"/>
</dbReference>
<gene>
    <name evidence="7" type="ORF">GGR04_003341</name>
</gene>
<keyword evidence="2 4" id="KW-0238">DNA-binding</keyword>
<protein>
    <submittedName>
        <fullName evidence="7">AcrR family transcriptional regulator</fullName>
    </submittedName>
</protein>
<proteinExistence type="predicted"/>
<feature type="DNA-binding region" description="H-T-H motif" evidence="4">
    <location>
        <begin position="69"/>
        <end position="88"/>
    </location>
</feature>
<dbReference type="InterPro" id="IPR009057">
    <property type="entry name" value="Homeodomain-like_sf"/>
</dbReference>
<feature type="region of interest" description="Disordered" evidence="5">
    <location>
        <begin position="1"/>
        <end position="21"/>
    </location>
</feature>
<organism evidence="7 8">
    <name type="scientific">Aureimonas pseudogalii</name>
    <dbReference type="NCBI Taxonomy" id="1744844"/>
    <lineage>
        <taxon>Bacteria</taxon>
        <taxon>Pseudomonadati</taxon>
        <taxon>Pseudomonadota</taxon>
        <taxon>Alphaproteobacteria</taxon>
        <taxon>Hyphomicrobiales</taxon>
        <taxon>Aurantimonadaceae</taxon>
        <taxon>Aureimonas</taxon>
    </lineage>
</organism>
<dbReference type="Pfam" id="PF14246">
    <property type="entry name" value="TetR_C_7"/>
    <property type="match status" value="1"/>
</dbReference>
<dbReference type="SUPFAM" id="SSF46689">
    <property type="entry name" value="Homeodomain-like"/>
    <property type="match status" value="1"/>
</dbReference>
<dbReference type="SUPFAM" id="SSF48498">
    <property type="entry name" value="Tetracyclin repressor-like, C-terminal domain"/>
    <property type="match status" value="1"/>
</dbReference>
<keyword evidence="8" id="KW-1185">Reference proteome</keyword>
<dbReference type="PANTHER" id="PTHR30055:SF146">
    <property type="entry name" value="HTH-TYPE TRANSCRIPTIONAL DUAL REGULATOR CECR"/>
    <property type="match status" value="1"/>
</dbReference>
<dbReference type="GO" id="GO:0003700">
    <property type="term" value="F:DNA-binding transcription factor activity"/>
    <property type="evidence" value="ECO:0007669"/>
    <property type="project" value="TreeGrafter"/>
</dbReference>
<sequence>MQPRSTLLPPTSDGSDATGIGVAASSVGNEVEVGEGSRPAGPDRTNAKVRQVLDAARALFLEQPYDAVSTDAIARRAGISKATLYVHFESKEMLFATLVCDQCRAIEEAVWSAGGPGGDVEAVLRTIARNFMAMLAGPEAISLYRTIVAQVPRRPELGRVFYEAGPKILQARIAQFLERACERGELQVPDPRLAAVQFLQLVAGDIPMTGLLALRPLTPEHVATTIESGIRVFMAAHRPSLG</sequence>
<keyword evidence="1" id="KW-0805">Transcription regulation</keyword>
<dbReference type="Proteomes" id="UP000542776">
    <property type="component" value="Unassembled WGS sequence"/>
</dbReference>
<evidence type="ECO:0000256" key="2">
    <source>
        <dbReference type="ARBA" id="ARBA00023125"/>
    </source>
</evidence>
<dbReference type="PANTHER" id="PTHR30055">
    <property type="entry name" value="HTH-TYPE TRANSCRIPTIONAL REGULATOR RUTR"/>
    <property type="match status" value="1"/>
</dbReference>
<dbReference type="FunFam" id="1.10.10.60:FF:000141">
    <property type="entry name" value="TetR family transcriptional regulator"/>
    <property type="match status" value="1"/>
</dbReference>
<evidence type="ECO:0000313" key="7">
    <source>
        <dbReference type="EMBL" id="MBB3999471.1"/>
    </source>
</evidence>